<comment type="caution">
    <text evidence="1">The sequence shown here is derived from an EMBL/GenBank/DDBJ whole genome shotgun (WGS) entry which is preliminary data.</text>
</comment>
<dbReference type="EMBL" id="ADNY01000051">
    <property type="protein sequence ID" value="EFG55085.1"/>
    <property type="molecule type" value="Genomic_DNA"/>
</dbReference>
<dbReference type="AlphaFoldDB" id="D4YUR0"/>
<dbReference type="RefSeq" id="WP_006352422.1">
    <property type="nucleotide sequence ID" value="NZ_ADNY01000051.1"/>
</dbReference>
<evidence type="ECO:0000313" key="2">
    <source>
        <dbReference type="Proteomes" id="UP000004069"/>
    </source>
</evidence>
<dbReference type="STRING" id="83683.B1745_03060"/>
<gene>
    <name evidence="1" type="ORF">HMPREF0493_1271</name>
</gene>
<evidence type="ECO:0000313" key="1">
    <source>
        <dbReference type="EMBL" id="EFG55085.1"/>
    </source>
</evidence>
<organism evidence="1 2">
    <name type="scientific">Lactobacillus amylolyticus DSM 11664</name>
    <dbReference type="NCBI Taxonomy" id="585524"/>
    <lineage>
        <taxon>Bacteria</taxon>
        <taxon>Bacillati</taxon>
        <taxon>Bacillota</taxon>
        <taxon>Bacilli</taxon>
        <taxon>Lactobacillales</taxon>
        <taxon>Lactobacillaceae</taxon>
        <taxon>Lactobacillus</taxon>
    </lineage>
</organism>
<dbReference type="Proteomes" id="UP000004069">
    <property type="component" value="Unassembled WGS sequence"/>
</dbReference>
<accession>D4YUR0</accession>
<sequence>METVLDELLLEAHGKLQQITDAAIKEKLEQHMQSLKKTEWMQPVLSSPLKEIFAIDLKTKRLAEPALRGFYVKSGTENGTEVERIYYTNRGNGDARLSELADEINLRERYQTNKKNVYREKITFIKIEFS</sequence>
<keyword evidence="2" id="KW-1185">Reference proteome</keyword>
<dbReference type="PATRIC" id="fig|585524.9.peg.192"/>
<reference evidence="1 2" key="1">
    <citation type="submission" date="2010-04" db="EMBL/GenBank/DDBJ databases">
        <authorList>
            <person name="Muzny D."/>
            <person name="Qin X."/>
            <person name="Deng J."/>
            <person name="Jiang H."/>
            <person name="Liu Y."/>
            <person name="Qu J."/>
            <person name="Song X.-Z."/>
            <person name="Zhang L."/>
            <person name="Thornton R."/>
            <person name="Coyle M."/>
            <person name="Francisco L."/>
            <person name="Jackson L."/>
            <person name="Javaid M."/>
            <person name="Korchina V."/>
            <person name="Kovar C."/>
            <person name="Mata R."/>
            <person name="Mathew T."/>
            <person name="Ngo R."/>
            <person name="Nguyen L."/>
            <person name="Nguyen N."/>
            <person name="Okwuonu G."/>
            <person name="Ongeri F."/>
            <person name="Pham C."/>
            <person name="Simmons D."/>
            <person name="Wilczek-Boney K."/>
            <person name="Hale W."/>
            <person name="Jakkamsetti A."/>
            <person name="Pham P."/>
            <person name="Ruth R."/>
            <person name="San Lucas F."/>
            <person name="Warren J."/>
            <person name="Zhang J."/>
            <person name="Zhao Z."/>
            <person name="Zhou C."/>
            <person name="Zhu D."/>
            <person name="Lee S."/>
            <person name="Bess C."/>
            <person name="Blankenburg K."/>
            <person name="Forbes L."/>
            <person name="Fu Q."/>
            <person name="Gubbala S."/>
            <person name="Hirani K."/>
            <person name="Jayaseelan J.C."/>
            <person name="Lara F."/>
            <person name="Munidasa M."/>
            <person name="Palculict T."/>
            <person name="Patil S."/>
            <person name="Pu L.-L."/>
            <person name="Saada N."/>
            <person name="Tang L."/>
            <person name="Weissenberger G."/>
            <person name="Zhu Y."/>
            <person name="Hemphill L."/>
            <person name="Shang Y."/>
            <person name="Youmans B."/>
            <person name="Ayvaz T."/>
            <person name="Ross M."/>
            <person name="Santibanez J."/>
            <person name="Aqrawi P."/>
            <person name="Gross S."/>
            <person name="Joshi V."/>
            <person name="Fowler G."/>
            <person name="Nazareth L."/>
            <person name="Reid J."/>
            <person name="Worley K."/>
            <person name="Petrosino J."/>
            <person name="Highlander S."/>
            <person name="Gibbs R."/>
        </authorList>
    </citation>
    <scope>NUCLEOTIDE SEQUENCE [LARGE SCALE GENOMIC DNA]</scope>
    <source>
        <strain evidence="1 2">DSM 11664</strain>
    </source>
</reference>
<proteinExistence type="predicted"/>
<protein>
    <submittedName>
        <fullName evidence="1">Uncharacterized protein</fullName>
    </submittedName>
</protein>
<name>D4YUR0_9LACO</name>